<comment type="similarity">
    <text evidence="2">Belongs to the EamA transporter family.</text>
</comment>
<accession>A0AAP6ZSD1</accession>
<evidence type="ECO:0000313" key="9">
    <source>
        <dbReference type="Proteomes" id="UP000552038"/>
    </source>
</evidence>
<comment type="caution">
    <text evidence="8">The sequence shown here is derived from an EMBL/GenBank/DDBJ whole genome shotgun (WGS) entry which is preliminary data.</text>
</comment>
<dbReference type="EMBL" id="JABFOR010000002">
    <property type="protein sequence ID" value="NOJ69510.1"/>
    <property type="molecule type" value="Genomic_DNA"/>
</dbReference>
<dbReference type="InterPro" id="IPR037185">
    <property type="entry name" value="EmrE-like"/>
</dbReference>
<dbReference type="Pfam" id="PF00892">
    <property type="entry name" value="EamA"/>
    <property type="match status" value="2"/>
</dbReference>
<dbReference type="SUPFAM" id="SSF103481">
    <property type="entry name" value="Multidrug resistance efflux transporter EmrE"/>
    <property type="match status" value="2"/>
</dbReference>
<feature type="transmembrane region" description="Helical" evidence="6">
    <location>
        <begin position="92"/>
        <end position="117"/>
    </location>
</feature>
<feature type="transmembrane region" description="Helical" evidence="6">
    <location>
        <begin position="181"/>
        <end position="201"/>
    </location>
</feature>
<evidence type="ECO:0000313" key="8">
    <source>
        <dbReference type="EMBL" id="NOJ69510.1"/>
    </source>
</evidence>
<feature type="domain" description="EamA" evidence="7">
    <location>
        <begin position="152"/>
        <end position="286"/>
    </location>
</feature>
<evidence type="ECO:0000256" key="1">
    <source>
        <dbReference type="ARBA" id="ARBA00004127"/>
    </source>
</evidence>
<feature type="domain" description="EamA" evidence="7">
    <location>
        <begin position="8"/>
        <end position="140"/>
    </location>
</feature>
<organism evidence="8 9">
    <name type="scientific">Paenibacillus alvei</name>
    <name type="common">Bacillus alvei</name>
    <dbReference type="NCBI Taxonomy" id="44250"/>
    <lineage>
        <taxon>Bacteria</taxon>
        <taxon>Bacillati</taxon>
        <taxon>Bacillota</taxon>
        <taxon>Bacilli</taxon>
        <taxon>Bacillales</taxon>
        <taxon>Paenibacillaceae</taxon>
        <taxon>Paenibacillus</taxon>
    </lineage>
</organism>
<dbReference type="InterPro" id="IPR000620">
    <property type="entry name" value="EamA_dom"/>
</dbReference>
<keyword evidence="4 6" id="KW-1133">Transmembrane helix</keyword>
<dbReference type="AlphaFoldDB" id="A0AAP6ZSD1"/>
<evidence type="ECO:0000256" key="5">
    <source>
        <dbReference type="ARBA" id="ARBA00023136"/>
    </source>
</evidence>
<keyword evidence="5 6" id="KW-0472">Membrane</keyword>
<dbReference type="Proteomes" id="UP000552038">
    <property type="component" value="Unassembled WGS sequence"/>
</dbReference>
<dbReference type="GO" id="GO:0016020">
    <property type="term" value="C:membrane"/>
    <property type="evidence" value="ECO:0007669"/>
    <property type="project" value="UniProtKB-SubCell"/>
</dbReference>
<feature type="transmembrane region" description="Helical" evidence="6">
    <location>
        <begin position="32"/>
        <end position="53"/>
    </location>
</feature>
<feature type="transmembrane region" description="Helical" evidence="6">
    <location>
        <begin position="69"/>
        <end position="86"/>
    </location>
</feature>
<feature type="transmembrane region" description="Helical" evidence="6">
    <location>
        <begin position="124"/>
        <end position="144"/>
    </location>
</feature>
<feature type="transmembrane region" description="Helical" evidence="6">
    <location>
        <begin position="243"/>
        <end position="263"/>
    </location>
</feature>
<feature type="transmembrane region" description="Helical" evidence="6">
    <location>
        <begin position="269"/>
        <end position="287"/>
    </location>
</feature>
<feature type="transmembrane region" description="Helical" evidence="6">
    <location>
        <begin position="213"/>
        <end position="236"/>
    </location>
</feature>
<protein>
    <submittedName>
        <fullName evidence="8">DMT family transporter</fullName>
    </submittedName>
</protein>
<dbReference type="PANTHER" id="PTHR32322">
    <property type="entry name" value="INNER MEMBRANE TRANSPORTER"/>
    <property type="match status" value="1"/>
</dbReference>
<evidence type="ECO:0000256" key="6">
    <source>
        <dbReference type="SAM" id="Phobius"/>
    </source>
</evidence>
<keyword evidence="3 6" id="KW-0812">Transmembrane</keyword>
<evidence type="ECO:0000259" key="7">
    <source>
        <dbReference type="Pfam" id="PF00892"/>
    </source>
</evidence>
<proteinExistence type="inferred from homology"/>
<evidence type="ECO:0000256" key="4">
    <source>
        <dbReference type="ARBA" id="ARBA00022989"/>
    </source>
</evidence>
<dbReference type="PANTHER" id="PTHR32322:SF2">
    <property type="entry name" value="EAMA DOMAIN-CONTAINING PROTEIN"/>
    <property type="match status" value="1"/>
</dbReference>
<comment type="subcellular location">
    <subcellularLocation>
        <location evidence="1">Endomembrane system</location>
        <topology evidence="1">Multi-pass membrane protein</topology>
    </subcellularLocation>
</comment>
<evidence type="ECO:0000256" key="3">
    <source>
        <dbReference type="ARBA" id="ARBA00022692"/>
    </source>
</evidence>
<name>A0AAP6ZSD1_PAEAL</name>
<sequence>MKSPLMSYATLFLGVLALSTSAIFVKLADAPAGITAFYRMIFAAIMLLPFLLVNKENRRELRSLSKKQWGFGMLSGLFLAAHYVLWFESLNYTSVASSTVIVTLQPLFSMAGGYFLFKERFRTGAILGCLVAIAGSFVIGWQDFQISGQALFGDILAFIAAGVITAYFFIGQHVRKQLSLIPYSIIGYASSALLLSFFSLSQQASFFDYAAPTWWSFFGLAFIATILGQTIFNWLLKWLSTSVISMSILGETVGTCILAYFILDEGITLQQGIGIVLILTGLAVFLLQQRNSVVPQVASEEIRA</sequence>
<dbReference type="RefSeq" id="WP_171414848.1">
    <property type="nucleotide sequence ID" value="NZ_JABFOR010000002.1"/>
</dbReference>
<feature type="transmembrane region" description="Helical" evidence="6">
    <location>
        <begin position="150"/>
        <end position="169"/>
    </location>
</feature>
<gene>
    <name evidence="8" type="ORF">HMI46_02935</name>
</gene>
<reference evidence="8 9" key="1">
    <citation type="submission" date="2020-05" db="EMBL/GenBank/DDBJ databases">
        <title>Whole genome sequencing and identification of novel metabolites from Paenibacillus alvei strain JR949.</title>
        <authorList>
            <person name="Rajendhran J."/>
            <person name="Sree Pranav P."/>
            <person name="Mahalakshmi B."/>
            <person name="Karthikeyan R."/>
        </authorList>
    </citation>
    <scope>NUCLEOTIDE SEQUENCE [LARGE SCALE GENOMIC DNA]</scope>
    <source>
        <strain evidence="8 9">JR949</strain>
    </source>
</reference>
<evidence type="ECO:0000256" key="2">
    <source>
        <dbReference type="ARBA" id="ARBA00007362"/>
    </source>
</evidence>
<dbReference type="InterPro" id="IPR050638">
    <property type="entry name" value="AA-Vitamin_Transporters"/>
</dbReference>